<dbReference type="Pfam" id="PF01636">
    <property type="entry name" value="APH"/>
    <property type="match status" value="1"/>
</dbReference>
<accession>Q09BR3</accession>
<dbReference type="SUPFAM" id="SSF56112">
    <property type="entry name" value="Protein kinase-like (PK-like)"/>
    <property type="match status" value="1"/>
</dbReference>
<protein>
    <submittedName>
        <fullName evidence="2">Aminoglycoside phosphotransferase</fullName>
    </submittedName>
</protein>
<dbReference type="InterPro" id="IPR011009">
    <property type="entry name" value="Kinase-like_dom_sf"/>
</dbReference>
<dbReference type="Proteomes" id="UP000032702">
    <property type="component" value="Unassembled WGS sequence"/>
</dbReference>
<evidence type="ECO:0000313" key="2">
    <source>
        <dbReference type="EMBL" id="EAU69204.1"/>
    </source>
</evidence>
<dbReference type="GO" id="GO:0016740">
    <property type="term" value="F:transferase activity"/>
    <property type="evidence" value="ECO:0007669"/>
    <property type="project" value="UniProtKB-KW"/>
</dbReference>
<dbReference type="EMBL" id="AAMD01000008">
    <property type="protein sequence ID" value="EAU69204.1"/>
    <property type="molecule type" value="Genomic_DNA"/>
</dbReference>
<dbReference type="Gene3D" id="3.90.1200.10">
    <property type="match status" value="1"/>
</dbReference>
<evidence type="ECO:0000259" key="1">
    <source>
        <dbReference type="Pfam" id="PF01636"/>
    </source>
</evidence>
<dbReference type="AlphaFoldDB" id="Q09BR3"/>
<comment type="caution">
    <text evidence="2">The sequence shown here is derived from an EMBL/GenBank/DDBJ whole genome shotgun (WGS) entry which is preliminary data.</text>
</comment>
<keyword evidence="2" id="KW-0808">Transferase</keyword>
<reference evidence="2 3" key="1">
    <citation type="submission" date="2006-04" db="EMBL/GenBank/DDBJ databases">
        <authorList>
            <person name="Nierman W.C."/>
        </authorList>
    </citation>
    <scope>NUCLEOTIDE SEQUENCE [LARGE SCALE GENOMIC DNA]</scope>
    <source>
        <strain evidence="2 3">DW4/3-1</strain>
    </source>
</reference>
<organism evidence="2 3">
    <name type="scientific">Stigmatella aurantiaca (strain DW4/3-1)</name>
    <dbReference type="NCBI Taxonomy" id="378806"/>
    <lineage>
        <taxon>Bacteria</taxon>
        <taxon>Pseudomonadati</taxon>
        <taxon>Myxococcota</taxon>
        <taxon>Myxococcia</taxon>
        <taxon>Myxococcales</taxon>
        <taxon>Cystobacterineae</taxon>
        <taxon>Archangiaceae</taxon>
        <taxon>Stigmatella</taxon>
    </lineage>
</organism>
<sequence length="378" mass="43410">MLARRAAIVSFDPGRRDFDSVERFPTLRSTFSMELEAALRDQVGQAIGRPFSHAPIKKLKGDASNRSYYRVGAPPESWVVMEMPVGTTKKSEEATKGEPPKELPFINVHRYLEQLGVRVPRILRYDEPAGMMVLEDLSDLTFEAALEGGKHQEALYGRAVELLARLRVEAERKVDPECLAFTRAFDEDLYDWELHHFREWGLEAWSGKKPSDAERAELDRTFREIARTLAAAPRGFTHRDYQSRNIMVKEGELVVIDFQDALQGPRQYDLVALLRDSYVELDRDFVDRMLDRYIQAFQEAGGERIEPGPFKDFFDLLTIQRKLKDAGRFEFINRVKGNPGFLVSIPASLRYVKAAFARRPELRPLQELISRYVPELAA</sequence>
<name>Q09BR3_STIAD</name>
<dbReference type="InterPro" id="IPR002575">
    <property type="entry name" value="Aminoglycoside_PTrfase"/>
</dbReference>
<gene>
    <name evidence="2" type="ORF">STIAU_6150</name>
</gene>
<feature type="domain" description="Aminoglycoside phosphotransferase" evidence="1">
    <location>
        <begin position="56"/>
        <end position="297"/>
    </location>
</feature>
<evidence type="ECO:0000313" key="3">
    <source>
        <dbReference type="Proteomes" id="UP000032702"/>
    </source>
</evidence>
<proteinExistence type="predicted"/>
<dbReference type="Gene3D" id="3.30.200.20">
    <property type="entry name" value="Phosphorylase Kinase, domain 1"/>
    <property type="match status" value="1"/>
</dbReference>